<sequence>MIMPVKILYIHSAVSITLGVLLYNTYRRKGRNPSVKSTAIIILLLMLAIVAALGGYLWDDIHSEY</sequence>
<dbReference type="EMBL" id="CP046509">
    <property type="protein sequence ID" value="QGU87608.1"/>
    <property type="molecule type" value="Genomic_DNA"/>
</dbReference>
<organism evidence="2 3">
    <name type="scientific">Erwinia sorbitola</name>
    <dbReference type="NCBI Taxonomy" id="2681984"/>
    <lineage>
        <taxon>Bacteria</taxon>
        <taxon>Pseudomonadati</taxon>
        <taxon>Pseudomonadota</taxon>
        <taxon>Gammaproteobacteria</taxon>
        <taxon>Enterobacterales</taxon>
        <taxon>Erwiniaceae</taxon>
        <taxon>Erwinia</taxon>
    </lineage>
</organism>
<keyword evidence="1" id="KW-0812">Transmembrane</keyword>
<gene>
    <name evidence="2" type="ORF">GN242_10430</name>
</gene>
<name>A0A6I6EGA4_9GAMM</name>
<protein>
    <submittedName>
        <fullName evidence="2">Uncharacterized protein</fullName>
    </submittedName>
</protein>
<feature type="transmembrane region" description="Helical" evidence="1">
    <location>
        <begin position="38"/>
        <end position="58"/>
    </location>
</feature>
<dbReference type="Proteomes" id="UP000424752">
    <property type="component" value="Chromosome"/>
</dbReference>
<dbReference type="RefSeq" id="WP_156287437.1">
    <property type="nucleotide sequence ID" value="NZ_CP046509.1"/>
</dbReference>
<evidence type="ECO:0000313" key="2">
    <source>
        <dbReference type="EMBL" id="QGU87608.1"/>
    </source>
</evidence>
<evidence type="ECO:0000313" key="3">
    <source>
        <dbReference type="Proteomes" id="UP000424752"/>
    </source>
</evidence>
<reference evidence="2 3" key="1">
    <citation type="submission" date="2019-12" db="EMBL/GenBank/DDBJ databases">
        <title>Erwinia sp. nov., isolated from droppings of birds in the Qinghai-Tiebt plateau of China.</title>
        <authorList>
            <person name="Ge Y."/>
        </authorList>
    </citation>
    <scope>NUCLEOTIDE SEQUENCE [LARGE SCALE GENOMIC DNA]</scope>
    <source>
        <strain evidence="2 3">J780</strain>
    </source>
</reference>
<keyword evidence="1" id="KW-1133">Transmembrane helix</keyword>
<dbReference type="AlphaFoldDB" id="A0A6I6EGA4"/>
<proteinExistence type="predicted"/>
<accession>A0A6I6EGA4</accession>
<evidence type="ECO:0000256" key="1">
    <source>
        <dbReference type="SAM" id="Phobius"/>
    </source>
</evidence>
<keyword evidence="1" id="KW-0472">Membrane</keyword>
<feature type="transmembrane region" description="Helical" evidence="1">
    <location>
        <begin position="6"/>
        <end position="26"/>
    </location>
</feature>
<dbReference type="KEGG" id="erwi:GN242_10430"/>